<keyword evidence="3" id="KW-0804">Transcription</keyword>
<keyword evidence="2" id="KW-0238">DNA-binding</keyword>
<evidence type="ECO:0000256" key="3">
    <source>
        <dbReference type="ARBA" id="ARBA00023163"/>
    </source>
</evidence>
<dbReference type="InterPro" id="IPR009057">
    <property type="entry name" value="Homeodomain-like_sf"/>
</dbReference>
<dbReference type="InterPro" id="IPR050204">
    <property type="entry name" value="AraC_XylS_family_regulators"/>
</dbReference>
<dbReference type="Gene3D" id="3.40.50.880">
    <property type="match status" value="1"/>
</dbReference>
<dbReference type="EMBL" id="JAVIIW010000060">
    <property type="protein sequence ID" value="MDX8482902.1"/>
    <property type="molecule type" value="Genomic_DNA"/>
</dbReference>
<dbReference type="PANTHER" id="PTHR46796">
    <property type="entry name" value="HTH-TYPE TRANSCRIPTIONAL ACTIVATOR RHAS-RELATED"/>
    <property type="match status" value="1"/>
</dbReference>
<dbReference type="Gene3D" id="1.10.10.60">
    <property type="entry name" value="Homeodomain-like"/>
    <property type="match status" value="1"/>
</dbReference>
<dbReference type="SMART" id="SM00342">
    <property type="entry name" value="HTH_ARAC"/>
    <property type="match status" value="1"/>
</dbReference>
<keyword evidence="1" id="KW-0805">Transcription regulation</keyword>
<comment type="caution">
    <text evidence="5">The sequence shown here is derived from an EMBL/GenBank/DDBJ whole genome shotgun (WGS) entry which is preliminary data.</text>
</comment>
<dbReference type="Pfam" id="PF12833">
    <property type="entry name" value="HTH_18"/>
    <property type="match status" value="1"/>
</dbReference>
<gene>
    <name evidence="5" type="ORF">RFN28_31240</name>
</gene>
<accession>A0ABU4YAJ7</accession>
<dbReference type="Proteomes" id="UP001287059">
    <property type="component" value="Unassembled WGS sequence"/>
</dbReference>
<evidence type="ECO:0000313" key="5">
    <source>
        <dbReference type="EMBL" id="MDX8482902.1"/>
    </source>
</evidence>
<dbReference type="InterPro" id="IPR002818">
    <property type="entry name" value="DJ-1/PfpI"/>
</dbReference>
<dbReference type="InterPro" id="IPR029062">
    <property type="entry name" value="Class_I_gatase-like"/>
</dbReference>
<dbReference type="CDD" id="cd03136">
    <property type="entry name" value="GATase1_AraC_ArgR_like"/>
    <property type="match status" value="1"/>
</dbReference>
<dbReference type="PROSITE" id="PS00041">
    <property type="entry name" value="HTH_ARAC_FAMILY_1"/>
    <property type="match status" value="1"/>
</dbReference>
<evidence type="ECO:0000259" key="4">
    <source>
        <dbReference type="PROSITE" id="PS01124"/>
    </source>
</evidence>
<dbReference type="InterPro" id="IPR018062">
    <property type="entry name" value="HTH_AraC-typ_CS"/>
</dbReference>
<dbReference type="Pfam" id="PF01965">
    <property type="entry name" value="DJ-1_PfpI"/>
    <property type="match status" value="1"/>
</dbReference>
<dbReference type="PROSITE" id="PS01124">
    <property type="entry name" value="HTH_ARAC_FAMILY_2"/>
    <property type="match status" value="1"/>
</dbReference>
<sequence>MFAKKRMAEDKEGAGMLTAQTTHRSFSFYLLPSFSLQAFSCAVEVLRLANEAVGRNVYSWQVISEDGQPIMSSCRLAVSVDSALRNERERTQKSNPTSAAVICGGSAIPRPDRQLDAWLRECRIRRIPLICIGSGTIVVARAGLSEGRRCAVHWEQLPLFCEQFPGIESTQTAFEHDGDLHTCSGGDAPFDMFLHLVERDYGSAIVNRICEKAIAYRTRSAGERQRLPLHSRVKLNHKAVMKVIGLMEASLDDPMPVDDLVALSGISRRQIERLFDRELGRSPNRYYMELRLERAQLLLVSTNLPVVEVAVACGFISPSHFSKVYREAYGCAPHQTRLAARADGRVDLMDPALLGLNCTEVSQHRLSMTA</sequence>
<evidence type="ECO:0000256" key="1">
    <source>
        <dbReference type="ARBA" id="ARBA00023015"/>
    </source>
</evidence>
<feature type="domain" description="HTH araC/xylS-type" evidence="4">
    <location>
        <begin position="241"/>
        <end position="339"/>
    </location>
</feature>
<reference evidence="5 6" key="1">
    <citation type="submission" date="2023-08" db="EMBL/GenBank/DDBJ databases">
        <title>Implementing the SeqCode for naming new Mesorhizobium species isolated from Vachellia karroo root nodules.</title>
        <authorList>
            <person name="Van Lill M."/>
        </authorList>
    </citation>
    <scope>NUCLEOTIDE SEQUENCE [LARGE SCALE GENOMIC DNA]</scope>
    <source>
        <strain evidence="5 6">VK24D</strain>
    </source>
</reference>
<dbReference type="SUPFAM" id="SSF52317">
    <property type="entry name" value="Class I glutamine amidotransferase-like"/>
    <property type="match status" value="1"/>
</dbReference>
<dbReference type="InterPro" id="IPR018060">
    <property type="entry name" value="HTH_AraC"/>
</dbReference>
<dbReference type="RefSeq" id="WP_320290997.1">
    <property type="nucleotide sequence ID" value="NZ_JAVIIW010000060.1"/>
</dbReference>
<evidence type="ECO:0000313" key="6">
    <source>
        <dbReference type="Proteomes" id="UP001287059"/>
    </source>
</evidence>
<name>A0ABU4YAJ7_9HYPH</name>
<protein>
    <submittedName>
        <fullName evidence="5">GlxA family transcriptional regulator</fullName>
    </submittedName>
</protein>
<dbReference type="InterPro" id="IPR020449">
    <property type="entry name" value="Tscrpt_reg_AraC-type_HTH"/>
</dbReference>
<dbReference type="SUPFAM" id="SSF46689">
    <property type="entry name" value="Homeodomain-like"/>
    <property type="match status" value="2"/>
</dbReference>
<dbReference type="PRINTS" id="PR00032">
    <property type="entry name" value="HTHARAC"/>
</dbReference>
<evidence type="ECO:0000256" key="2">
    <source>
        <dbReference type="ARBA" id="ARBA00023125"/>
    </source>
</evidence>
<organism evidence="5 6">
    <name type="scientific">Mesorhizobium album</name>
    <dbReference type="NCBI Taxonomy" id="3072314"/>
    <lineage>
        <taxon>Bacteria</taxon>
        <taxon>Pseudomonadati</taxon>
        <taxon>Pseudomonadota</taxon>
        <taxon>Alphaproteobacteria</taxon>
        <taxon>Hyphomicrobiales</taxon>
        <taxon>Phyllobacteriaceae</taxon>
        <taxon>Mesorhizobium</taxon>
    </lineage>
</organism>
<proteinExistence type="predicted"/>
<keyword evidence="6" id="KW-1185">Reference proteome</keyword>